<evidence type="ECO:0000313" key="13">
    <source>
        <dbReference type="Proteomes" id="UP000591948"/>
    </source>
</evidence>
<evidence type="ECO:0000313" key="10">
    <source>
        <dbReference type="EMBL" id="GFP34677.1"/>
    </source>
</evidence>
<comment type="similarity">
    <text evidence="1 6 7">Belongs to the bacterial ribosomal protein bL21 family.</text>
</comment>
<dbReference type="InterPro" id="IPR018258">
    <property type="entry name" value="Ribosomal_bL21_CS"/>
</dbReference>
<dbReference type="Proteomes" id="UP000591948">
    <property type="component" value="Unassembled WGS sequence"/>
</dbReference>
<dbReference type="EMBL" id="BLRY01000027">
    <property type="protein sequence ID" value="GFP27313.1"/>
    <property type="molecule type" value="Genomic_DNA"/>
</dbReference>
<dbReference type="PROSITE" id="PS01169">
    <property type="entry name" value="RIBOSOMAL_L21"/>
    <property type="match status" value="1"/>
</dbReference>
<comment type="caution">
    <text evidence="9">The sequence shown here is derived from an EMBL/GenBank/DDBJ whole genome shotgun (WGS) entry which is preliminary data.</text>
</comment>
<reference evidence="11 12" key="1">
    <citation type="journal article" date="2020" name="Front. Microbiol.">
        <title>Single-cell genomics of novel Actinobacteria with the Wood-Ljungdahl pathway discovered in a serpentinizing system.</title>
        <authorList>
            <person name="Merino N."/>
            <person name="Kawai M."/>
            <person name="Boyd E.S."/>
            <person name="Colman D.R."/>
            <person name="McGlynn S.E."/>
            <person name="Nealson K.H."/>
            <person name="Kurokawa K."/>
            <person name="Hongoh Y."/>
        </authorList>
    </citation>
    <scope>NUCLEOTIDE SEQUENCE [LARGE SCALE GENOMIC DNA]</scope>
    <source>
        <strain evidence="8 11">S25</strain>
        <strain evidence="9 13">S33</strain>
        <strain evidence="10 12">S43</strain>
    </source>
</reference>
<gene>
    <name evidence="6" type="primary">rplU</name>
    <name evidence="8" type="ORF">HKBW3S25_00092</name>
    <name evidence="9" type="ORF">HKBW3S33_00726</name>
    <name evidence="10" type="ORF">HKBW3S43_00469</name>
</gene>
<dbReference type="RefSeq" id="WP_176229411.1">
    <property type="nucleotide sequence ID" value="NZ_BLRY01000027.1"/>
</dbReference>
<dbReference type="GO" id="GO:0003735">
    <property type="term" value="F:structural constituent of ribosome"/>
    <property type="evidence" value="ECO:0007669"/>
    <property type="project" value="InterPro"/>
</dbReference>
<keyword evidence="2 6" id="KW-0699">rRNA-binding</keyword>
<keyword evidence="4 6" id="KW-0689">Ribosomal protein</keyword>
<keyword evidence="3 6" id="KW-0694">RNA-binding</keyword>
<dbReference type="Proteomes" id="UP000576480">
    <property type="component" value="Unassembled WGS sequence"/>
</dbReference>
<dbReference type="HAMAP" id="MF_01363">
    <property type="entry name" value="Ribosomal_bL21"/>
    <property type="match status" value="1"/>
</dbReference>
<dbReference type="InterPro" id="IPR028909">
    <property type="entry name" value="bL21-like"/>
</dbReference>
<dbReference type="GO" id="GO:0005737">
    <property type="term" value="C:cytoplasm"/>
    <property type="evidence" value="ECO:0007669"/>
    <property type="project" value="UniProtKB-ARBA"/>
</dbReference>
<dbReference type="InterPro" id="IPR001787">
    <property type="entry name" value="Ribosomal_bL21"/>
</dbReference>
<dbReference type="InterPro" id="IPR036164">
    <property type="entry name" value="bL21-like_sf"/>
</dbReference>
<evidence type="ECO:0000256" key="5">
    <source>
        <dbReference type="ARBA" id="ARBA00023274"/>
    </source>
</evidence>
<dbReference type="PANTHER" id="PTHR21349:SF0">
    <property type="entry name" value="LARGE RIBOSOMAL SUBUNIT PROTEIN BL21M"/>
    <property type="match status" value="1"/>
</dbReference>
<dbReference type="GO" id="GO:0006412">
    <property type="term" value="P:translation"/>
    <property type="evidence" value="ECO:0007669"/>
    <property type="project" value="UniProtKB-UniRule"/>
</dbReference>
<dbReference type="NCBIfam" id="TIGR00061">
    <property type="entry name" value="L21"/>
    <property type="match status" value="1"/>
</dbReference>
<dbReference type="EMBL" id="BLRX01000006">
    <property type="protein sequence ID" value="GFP24654.1"/>
    <property type="molecule type" value="Genomic_DNA"/>
</dbReference>
<dbReference type="AlphaFoldDB" id="A0A6V8P4S7"/>
<comment type="subunit">
    <text evidence="6">Part of the 50S ribosomal subunit. Contacts protein L20.</text>
</comment>
<dbReference type="EMBL" id="BLSB01000016">
    <property type="protein sequence ID" value="GFP34677.1"/>
    <property type="molecule type" value="Genomic_DNA"/>
</dbReference>
<dbReference type="GO" id="GO:1990904">
    <property type="term" value="C:ribonucleoprotein complex"/>
    <property type="evidence" value="ECO:0007669"/>
    <property type="project" value="UniProtKB-KW"/>
</dbReference>
<accession>A0A6V8P4S7</accession>
<evidence type="ECO:0000256" key="2">
    <source>
        <dbReference type="ARBA" id="ARBA00022730"/>
    </source>
</evidence>
<sequence>MAIDYAIVTIGGKQHRVSEGTELLVDRLEGDAGKTFSLRGAQLVVKKDGVITDPHLLAQVEIKASIVEHLKGDKIIVFKYKPKKGYKRKIGHRQKHTLLKVEKIAEPEGLGSAEEAEEVAEVSKVKELEEAES</sequence>
<keyword evidence="13" id="KW-1185">Reference proteome</keyword>
<evidence type="ECO:0000256" key="1">
    <source>
        <dbReference type="ARBA" id="ARBA00008563"/>
    </source>
</evidence>
<evidence type="ECO:0000256" key="3">
    <source>
        <dbReference type="ARBA" id="ARBA00022884"/>
    </source>
</evidence>
<dbReference type="SUPFAM" id="SSF141091">
    <property type="entry name" value="L21p-like"/>
    <property type="match status" value="1"/>
</dbReference>
<protein>
    <recommendedName>
        <fullName evidence="6">Large ribosomal subunit protein bL21</fullName>
    </recommendedName>
</protein>
<comment type="function">
    <text evidence="6 7">This protein binds to 23S rRNA in the presence of protein L20.</text>
</comment>
<proteinExistence type="inferred from homology"/>
<evidence type="ECO:0000313" key="8">
    <source>
        <dbReference type="EMBL" id="GFP24654.1"/>
    </source>
</evidence>
<dbReference type="Proteomes" id="UP000543224">
    <property type="component" value="Unassembled WGS sequence"/>
</dbReference>
<keyword evidence="5 6" id="KW-0687">Ribonucleoprotein</keyword>
<evidence type="ECO:0000313" key="9">
    <source>
        <dbReference type="EMBL" id="GFP27313.1"/>
    </source>
</evidence>
<dbReference type="Pfam" id="PF00829">
    <property type="entry name" value="Ribosomal_L21p"/>
    <property type="match status" value="1"/>
</dbReference>
<dbReference type="GO" id="GO:0005840">
    <property type="term" value="C:ribosome"/>
    <property type="evidence" value="ECO:0007669"/>
    <property type="project" value="UniProtKB-KW"/>
</dbReference>
<evidence type="ECO:0000313" key="12">
    <source>
        <dbReference type="Proteomes" id="UP000576480"/>
    </source>
</evidence>
<organism evidence="9 13">
    <name type="scientific">Candidatus Hakubella thermalkaliphila</name>
    <dbReference type="NCBI Taxonomy" id="2754717"/>
    <lineage>
        <taxon>Bacteria</taxon>
        <taxon>Bacillati</taxon>
        <taxon>Actinomycetota</taxon>
        <taxon>Actinomycetota incertae sedis</taxon>
        <taxon>Candidatus Hakubellales</taxon>
        <taxon>Candidatus Hakubellaceae</taxon>
        <taxon>Candidatus Hakubella</taxon>
    </lineage>
</organism>
<dbReference type="GO" id="GO:0019843">
    <property type="term" value="F:rRNA binding"/>
    <property type="evidence" value="ECO:0007669"/>
    <property type="project" value="UniProtKB-UniRule"/>
</dbReference>
<evidence type="ECO:0000256" key="6">
    <source>
        <dbReference type="HAMAP-Rule" id="MF_01363"/>
    </source>
</evidence>
<name>A0A6V8P4S7_9ACTN</name>
<evidence type="ECO:0000313" key="11">
    <source>
        <dbReference type="Proteomes" id="UP000543224"/>
    </source>
</evidence>
<dbReference type="PANTHER" id="PTHR21349">
    <property type="entry name" value="50S RIBOSOMAL PROTEIN L21"/>
    <property type="match status" value="1"/>
</dbReference>
<evidence type="ECO:0000256" key="4">
    <source>
        <dbReference type="ARBA" id="ARBA00022980"/>
    </source>
</evidence>
<evidence type="ECO:0000256" key="7">
    <source>
        <dbReference type="RuleBase" id="RU000562"/>
    </source>
</evidence>